<dbReference type="GO" id="GO:0030574">
    <property type="term" value="P:collagen catabolic process"/>
    <property type="evidence" value="ECO:0007669"/>
    <property type="project" value="TreeGrafter"/>
</dbReference>
<evidence type="ECO:0000256" key="9">
    <source>
        <dbReference type="ARBA" id="ARBA00023145"/>
    </source>
</evidence>
<feature type="binding site" evidence="12">
    <location>
        <position position="195"/>
    </location>
    <ligand>
        <name>Ca(2+)</name>
        <dbReference type="ChEBI" id="CHEBI:29108"/>
        <label>1</label>
    </ligand>
</feature>
<comment type="similarity">
    <text evidence="1">Belongs to the peptidase M10A family.</text>
</comment>
<dbReference type="PROSITE" id="PS51642">
    <property type="entry name" value="HEMOPEXIN_2"/>
    <property type="match status" value="2"/>
</dbReference>
<feature type="binding site" evidence="12">
    <location>
        <position position="231"/>
    </location>
    <ligand>
        <name>Zn(2+)</name>
        <dbReference type="ChEBI" id="CHEBI:29105"/>
        <label>2</label>
        <note>catalytic</note>
    </ligand>
</feature>
<feature type="compositionally biased region" description="Polar residues" evidence="15">
    <location>
        <begin position="433"/>
        <end position="446"/>
    </location>
</feature>
<keyword evidence="8 19" id="KW-0482">Metalloprotease</keyword>
<dbReference type="RefSeq" id="XP_030876097.1">
    <property type="nucleotide sequence ID" value="XM_031020237.1"/>
</dbReference>
<dbReference type="PIRSF" id="PIRSF001191">
    <property type="entry name" value="Peptidase_M10A_matrix"/>
    <property type="match status" value="1"/>
</dbReference>
<dbReference type="PANTHER" id="PTHR10201:SF166">
    <property type="entry name" value="MATRIX METALLOPROTEINASE-19"/>
    <property type="match status" value="1"/>
</dbReference>
<dbReference type="InterPro" id="IPR021190">
    <property type="entry name" value="Pept_M10A"/>
</dbReference>
<dbReference type="Pfam" id="PF00045">
    <property type="entry name" value="Hemopexin"/>
    <property type="match status" value="2"/>
</dbReference>
<dbReference type="Gene3D" id="3.40.390.10">
    <property type="entry name" value="Collagenase (Catalytic Domain)"/>
    <property type="match status" value="1"/>
</dbReference>
<dbReference type="SMART" id="SM00235">
    <property type="entry name" value="ZnMc"/>
    <property type="match status" value="1"/>
</dbReference>
<feature type="binding site" evidence="12">
    <location>
        <position position="173"/>
    </location>
    <ligand>
        <name>Ca(2+)</name>
        <dbReference type="ChEBI" id="CHEBI:29108"/>
        <label>3</label>
    </ligand>
</feature>
<evidence type="ECO:0000256" key="15">
    <source>
        <dbReference type="SAM" id="MobiDB-lite"/>
    </source>
</evidence>
<dbReference type="GO" id="GO:0030198">
    <property type="term" value="P:extracellular matrix organization"/>
    <property type="evidence" value="ECO:0007669"/>
    <property type="project" value="TreeGrafter"/>
</dbReference>
<keyword evidence="7 12" id="KW-0106">Calcium</keyword>
<keyword evidence="2" id="KW-0645">Protease</keyword>
<proteinExistence type="inferred from homology"/>
<dbReference type="InterPro" id="IPR036375">
    <property type="entry name" value="Hemopexin-like_dom_sf"/>
</dbReference>
<accession>A0A7F8Q496</accession>
<dbReference type="GeneID" id="102730091"/>
<evidence type="ECO:0000256" key="3">
    <source>
        <dbReference type="ARBA" id="ARBA00022723"/>
    </source>
</evidence>
<feature type="domain" description="Peptidase metallopeptidase" evidence="17">
    <location>
        <begin position="101"/>
        <end position="258"/>
    </location>
</feature>
<evidence type="ECO:0000256" key="11">
    <source>
        <dbReference type="PIRSR" id="PIRSR001191-2"/>
    </source>
</evidence>
<dbReference type="GO" id="GO:0006508">
    <property type="term" value="P:proteolysis"/>
    <property type="evidence" value="ECO:0007669"/>
    <property type="project" value="UniProtKB-KW"/>
</dbReference>
<feature type="binding site" evidence="12">
    <location>
        <position position="326"/>
    </location>
    <ligand>
        <name>Ca(2+)</name>
        <dbReference type="ChEBI" id="CHEBI:29108"/>
        <label>4</label>
    </ligand>
</feature>
<feature type="binding site" evidence="12">
    <location>
        <position position="294"/>
    </location>
    <ligand>
        <name>Ca(2+)</name>
        <dbReference type="ChEBI" id="CHEBI:29108"/>
        <label>4</label>
    </ligand>
</feature>
<feature type="active site" evidence="10">
    <location>
        <position position="214"/>
    </location>
</feature>
<feature type="binding site" evidence="12">
    <location>
        <position position="190"/>
    </location>
    <ligand>
        <name>Zn(2+)</name>
        <dbReference type="ChEBI" id="CHEBI:29105"/>
        <label>1</label>
    </ligand>
</feature>
<feature type="binding site" evidence="12">
    <location>
        <position position="328"/>
    </location>
    <ligand>
        <name>Ca(2+)</name>
        <dbReference type="ChEBI" id="CHEBI:29108"/>
        <label>5</label>
    </ligand>
</feature>
<feature type="binding site" evidence="12">
    <location>
        <position position="375"/>
    </location>
    <ligand>
        <name>Ca(2+)</name>
        <dbReference type="ChEBI" id="CHEBI:29108"/>
        <label>4</label>
    </ligand>
</feature>
<evidence type="ECO:0000256" key="16">
    <source>
        <dbReference type="SAM" id="SignalP"/>
    </source>
</evidence>
<dbReference type="SUPFAM" id="SSF55486">
    <property type="entry name" value="Metalloproteases ('zincins'), catalytic domain"/>
    <property type="match status" value="1"/>
</dbReference>
<dbReference type="Proteomes" id="UP000245341">
    <property type="component" value="Unplaced"/>
</dbReference>
<feature type="repeat" description="Hemopexin" evidence="14">
    <location>
        <begin position="322"/>
        <end position="370"/>
    </location>
</feature>
<reference evidence="19" key="1">
    <citation type="submission" date="2025-08" db="UniProtKB">
        <authorList>
            <consortium name="RefSeq"/>
        </authorList>
    </citation>
    <scope>IDENTIFICATION</scope>
    <source>
        <tissue evidence="19">Liver</tissue>
    </source>
</reference>
<feature type="binding site" evidence="12">
    <location>
        <position position="180"/>
    </location>
    <ligand>
        <name>Zn(2+)</name>
        <dbReference type="ChEBI" id="CHEBI:29105"/>
        <label>1</label>
    </ligand>
</feature>
<dbReference type="InterPro" id="IPR000585">
    <property type="entry name" value="Hemopexin-like_dom"/>
</dbReference>
<feature type="region of interest" description="Disordered" evidence="15">
    <location>
        <begin position="419"/>
        <end position="446"/>
    </location>
</feature>
<gene>
    <name evidence="19" type="primary">MMP19</name>
</gene>
<evidence type="ECO:0000256" key="6">
    <source>
        <dbReference type="ARBA" id="ARBA00022833"/>
    </source>
</evidence>
<evidence type="ECO:0000256" key="8">
    <source>
        <dbReference type="ARBA" id="ARBA00023049"/>
    </source>
</evidence>
<feature type="signal peptide" evidence="16">
    <location>
        <begin position="1"/>
        <end position="18"/>
    </location>
</feature>
<evidence type="ECO:0000256" key="4">
    <source>
        <dbReference type="ARBA" id="ARBA00022737"/>
    </source>
</evidence>
<evidence type="ECO:0000256" key="7">
    <source>
        <dbReference type="ARBA" id="ARBA00022837"/>
    </source>
</evidence>
<dbReference type="InterPro" id="IPR033739">
    <property type="entry name" value="M10A_MMP"/>
</dbReference>
<feature type="binding site" description="in inhibited form" evidence="12">
    <location>
        <position position="86"/>
    </location>
    <ligand>
        <name>Zn(2+)</name>
        <dbReference type="ChEBI" id="CHEBI:29105"/>
        <label>2</label>
        <note>catalytic</note>
    </ligand>
</feature>
<dbReference type="FunFam" id="3.40.390.10:FF:000027">
    <property type="entry name" value="Matrix metallopeptidase 19"/>
    <property type="match status" value="1"/>
</dbReference>
<keyword evidence="16" id="KW-0732">Signal</keyword>
<evidence type="ECO:0000256" key="1">
    <source>
        <dbReference type="ARBA" id="ARBA00010370"/>
    </source>
</evidence>
<dbReference type="AlphaFoldDB" id="A0A7F8Q496"/>
<organism evidence="18 19">
    <name type="scientific">Leptonychotes weddellii</name>
    <name type="common">Weddell seal</name>
    <name type="synonym">Otaria weddellii</name>
    <dbReference type="NCBI Taxonomy" id="9713"/>
    <lineage>
        <taxon>Eukaryota</taxon>
        <taxon>Metazoa</taxon>
        <taxon>Chordata</taxon>
        <taxon>Craniata</taxon>
        <taxon>Vertebrata</taxon>
        <taxon>Euteleostomi</taxon>
        <taxon>Mammalia</taxon>
        <taxon>Eutheria</taxon>
        <taxon>Laurasiatheria</taxon>
        <taxon>Carnivora</taxon>
        <taxon>Caniformia</taxon>
        <taxon>Pinnipedia</taxon>
        <taxon>Phocidae</taxon>
        <taxon>Monachinae</taxon>
        <taxon>Lobodontini</taxon>
        <taxon>Leptonychotes</taxon>
    </lineage>
</organism>
<comment type="cofactor">
    <cofactor evidence="12">
        <name>Ca(2+)</name>
        <dbReference type="ChEBI" id="CHEBI:29108"/>
    </cofactor>
    <text evidence="12">Can bind about 5 Ca(2+) ions per subunit.</text>
</comment>
<sequence>MNWQWLWLGFLFPMTVSGRALGPAGKETAVDYLLQYGYLQKPLEGPDDFRPEDIMEALRTFQEASELPVSGQLDDATRARMRQPRCGLEDPFNQKTLKYLLLGRWRKKHLTFRILNLPSTLPPHTARAALLQAFQYWSNVAPLTFQEVQAGWADIRLSFHGRQSPYCSNSFDGPGKVLAHADIPELGSVHFDEDELWSERTYRGVNLRIIAAHELGHALGLGHSRYTQALMAPVYAGYRPHFKLHPDDVAGIQALYGKKTPEIEDEEEEMELPTLPHVPTEPSPMPDPCSGELDAVMLGNKVWRYINFKMSPGFPKKLNRVEPNLDAALYWPFNQKVFLFKGSGYWQWDELARTDFSHYPKPIKGLFTGVPNQPSAAMSWRDGHVYFFKGKQYWRLNRQLRVEKGYPRDTARNWMHCHPQTSDPTLSGGVATPSATGTDHSATGTTVDTTYSAIDTTLNTDHPPGDPIVDITPSATGSPILSFPGNVTLPEA</sequence>
<dbReference type="PRINTS" id="PR00138">
    <property type="entry name" value="MATRIXIN"/>
</dbReference>
<dbReference type="Pfam" id="PF00413">
    <property type="entry name" value="Peptidase_M10"/>
    <property type="match status" value="1"/>
</dbReference>
<dbReference type="PANTHER" id="PTHR10201">
    <property type="entry name" value="MATRIX METALLOPROTEINASE"/>
    <property type="match status" value="1"/>
</dbReference>
<feature type="binding site" evidence="12">
    <location>
        <position position="192"/>
    </location>
    <ligand>
        <name>Ca(2+)</name>
        <dbReference type="ChEBI" id="CHEBI:29108"/>
        <label>3</label>
    </ligand>
</feature>
<dbReference type="InterPro" id="IPR036365">
    <property type="entry name" value="PGBD-like_sf"/>
</dbReference>
<feature type="binding site" evidence="12">
    <location>
        <position position="154"/>
    </location>
    <ligand>
        <name>Ca(2+)</name>
        <dbReference type="ChEBI" id="CHEBI:29108"/>
        <label>2</label>
    </ligand>
</feature>
<dbReference type="InterPro" id="IPR002477">
    <property type="entry name" value="Peptidoglycan-bd-like"/>
</dbReference>
<evidence type="ECO:0000313" key="19">
    <source>
        <dbReference type="RefSeq" id="XP_030876097.1"/>
    </source>
</evidence>
<name>A0A7F8Q496_LEPWE</name>
<evidence type="ECO:0000259" key="17">
    <source>
        <dbReference type="SMART" id="SM00235"/>
    </source>
</evidence>
<dbReference type="CDD" id="cd00094">
    <property type="entry name" value="HX"/>
    <property type="match status" value="1"/>
</dbReference>
<feature type="repeat" description="Hemopexin" evidence="14">
    <location>
        <begin position="371"/>
        <end position="417"/>
    </location>
</feature>
<feature type="binding site" evidence="12">
    <location>
        <position position="172"/>
    </location>
    <ligand>
        <name>Ca(2+)</name>
        <dbReference type="ChEBI" id="CHEBI:29108"/>
        <label>3</label>
    </ligand>
</feature>
<dbReference type="InterPro" id="IPR006026">
    <property type="entry name" value="Peptidase_Metallo"/>
</dbReference>
<keyword evidence="6 11" id="KW-0862">Zinc</keyword>
<evidence type="ECO:0000256" key="5">
    <source>
        <dbReference type="ARBA" id="ARBA00022801"/>
    </source>
</evidence>
<keyword evidence="9" id="KW-0865">Zymogen</keyword>
<dbReference type="CDD" id="cd04278">
    <property type="entry name" value="ZnMc_MMP"/>
    <property type="match status" value="1"/>
</dbReference>
<evidence type="ECO:0000313" key="18">
    <source>
        <dbReference type="Proteomes" id="UP000245341"/>
    </source>
</evidence>
<feature type="chain" id="PRO_5028967337" evidence="16">
    <location>
        <begin position="19"/>
        <end position="492"/>
    </location>
</feature>
<evidence type="ECO:0000256" key="10">
    <source>
        <dbReference type="PIRSR" id="PIRSR001191-1"/>
    </source>
</evidence>
<dbReference type="Gene3D" id="2.110.10.10">
    <property type="entry name" value="Hemopexin-like domain"/>
    <property type="match status" value="1"/>
</dbReference>
<keyword evidence="5" id="KW-0378">Hydrolase</keyword>
<feature type="binding site" evidence="11">
    <location>
        <position position="223"/>
    </location>
    <ligand>
        <name>Zn(2+)</name>
        <dbReference type="ChEBI" id="CHEBI:29105"/>
        <label>2</label>
        <note>catalytic</note>
    </ligand>
</feature>
<dbReference type="CTD" id="4327"/>
<keyword evidence="18" id="KW-1185">Reference proteome</keyword>
<dbReference type="GO" id="GO:0004222">
    <property type="term" value="F:metalloendopeptidase activity"/>
    <property type="evidence" value="ECO:0007669"/>
    <property type="project" value="InterPro"/>
</dbReference>
<dbReference type="GO" id="GO:0005615">
    <property type="term" value="C:extracellular space"/>
    <property type="evidence" value="ECO:0007669"/>
    <property type="project" value="TreeGrafter"/>
</dbReference>
<feature type="modified residue" description="Phosphotyrosine; by PKDCC" evidence="13">
    <location>
        <position position="359"/>
    </location>
</feature>
<dbReference type="SUPFAM" id="SSF47090">
    <property type="entry name" value="PGBD-like"/>
    <property type="match status" value="1"/>
</dbReference>
<dbReference type="GO" id="GO:0031012">
    <property type="term" value="C:extracellular matrix"/>
    <property type="evidence" value="ECO:0007669"/>
    <property type="project" value="InterPro"/>
</dbReference>
<protein>
    <submittedName>
        <fullName evidence="19">Matrix metalloproteinase-19 isoform X2</fullName>
    </submittedName>
</protein>
<dbReference type="Pfam" id="PF01471">
    <property type="entry name" value="PG_binding_1"/>
    <property type="match status" value="1"/>
</dbReference>
<keyword evidence="4" id="KW-0677">Repeat</keyword>
<feature type="binding site" evidence="11">
    <location>
        <position position="217"/>
    </location>
    <ligand>
        <name>Zn(2+)</name>
        <dbReference type="ChEBI" id="CHEBI:29105"/>
        <label>2</label>
        <note>catalytic</note>
    </ligand>
</feature>
<dbReference type="InterPro" id="IPR018487">
    <property type="entry name" value="Hemopexin-like_repeat"/>
</dbReference>
<feature type="binding site" evidence="12">
    <location>
        <position position="377"/>
    </location>
    <ligand>
        <name>Ca(2+)</name>
        <dbReference type="ChEBI" id="CHEBI:29108"/>
        <label>5</label>
    </ligand>
</feature>
<feature type="binding site" evidence="12">
    <location>
        <position position="195"/>
    </location>
    <ligand>
        <name>Ca(2+)</name>
        <dbReference type="ChEBI" id="CHEBI:29108"/>
        <label>3</label>
    </ligand>
</feature>
<evidence type="ECO:0000256" key="2">
    <source>
        <dbReference type="ARBA" id="ARBA00022670"/>
    </source>
</evidence>
<dbReference type="GO" id="GO:0008270">
    <property type="term" value="F:zinc ion binding"/>
    <property type="evidence" value="ECO:0007669"/>
    <property type="project" value="InterPro"/>
</dbReference>
<dbReference type="SUPFAM" id="SSF50923">
    <property type="entry name" value="Hemopexin-like domain"/>
    <property type="match status" value="1"/>
</dbReference>
<dbReference type="InterPro" id="IPR024079">
    <property type="entry name" value="MetalloPept_cat_dom_sf"/>
</dbReference>
<dbReference type="FunFam" id="2.110.10.10:FF:000017">
    <property type="entry name" value="Matrix metallopeptidase 19"/>
    <property type="match status" value="1"/>
</dbReference>
<keyword evidence="3 11" id="KW-0479">Metal-binding</keyword>
<evidence type="ECO:0000256" key="14">
    <source>
        <dbReference type="PROSITE-ProRule" id="PRU01011"/>
    </source>
</evidence>
<feature type="binding site" evidence="11">
    <location>
        <position position="213"/>
    </location>
    <ligand>
        <name>Zn(2+)</name>
        <dbReference type="ChEBI" id="CHEBI:29105"/>
        <label>2</label>
        <note>catalytic</note>
    </ligand>
</feature>
<dbReference type="SMART" id="SM00120">
    <property type="entry name" value="HX"/>
    <property type="match status" value="3"/>
</dbReference>
<evidence type="ECO:0000256" key="12">
    <source>
        <dbReference type="PIRSR" id="PIRSR621190-2"/>
    </source>
</evidence>
<evidence type="ECO:0000256" key="13">
    <source>
        <dbReference type="PIRSR" id="PIRSR621190-4"/>
    </source>
</evidence>
<comment type="cofactor">
    <cofactor evidence="12">
        <name>Zn(2+)</name>
        <dbReference type="ChEBI" id="CHEBI:29105"/>
    </cofactor>
    <text evidence="12">Binds 2 Zn(2+) ions per subunit.</text>
</comment>
<dbReference type="InterPro" id="IPR001818">
    <property type="entry name" value="Pept_M10_metallopeptidase"/>
</dbReference>